<feature type="transmembrane region" description="Helical" evidence="1">
    <location>
        <begin position="22"/>
        <end position="55"/>
    </location>
</feature>
<dbReference type="AlphaFoldDB" id="A0A4R3JAZ0"/>
<feature type="transmembrane region" description="Helical" evidence="1">
    <location>
        <begin position="100"/>
        <end position="130"/>
    </location>
</feature>
<comment type="caution">
    <text evidence="2">The sequence shown here is derived from an EMBL/GenBank/DDBJ whole genome shotgun (WGS) entry which is preliminary data.</text>
</comment>
<dbReference type="EMBL" id="SLZW01000005">
    <property type="protein sequence ID" value="TCS62515.1"/>
    <property type="molecule type" value="Genomic_DNA"/>
</dbReference>
<keyword evidence="1" id="KW-1133">Transmembrane helix</keyword>
<keyword evidence="1" id="KW-0472">Membrane</keyword>
<reference evidence="2 3" key="1">
    <citation type="submission" date="2019-03" db="EMBL/GenBank/DDBJ databases">
        <title>Genomic Encyclopedia of Type Strains, Phase IV (KMG-IV): sequencing the most valuable type-strain genomes for metagenomic binning, comparative biology and taxonomic classification.</title>
        <authorList>
            <person name="Goeker M."/>
        </authorList>
    </citation>
    <scope>NUCLEOTIDE SEQUENCE [LARGE SCALE GENOMIC DNA]</scope>
    <source>
        <strain evidence="2 3">DSM 101688</strain>
    </source>
</reference>
<gene>
    <name evidence="2" type="ORF">EDD55_10560</name>
</gene>
<name>A0A4R3JAZ0_9PROT</name>
<keyword evidence="1" id="KW-0812">Transmembrane</keyword>
<proteinExistence type="predicted"/>
<evidence type="ECO:0000256" key="1">
    <source>
        <dbReference type="SAM" id="Phobius"/>
    </source>
</evidence>
<evidence type="ECO:0000313" key="3">
    <source>
        <dbReference type="Proteomes" id="UP000295304"/>
    </source>
</evidence>
<protein>
    <submittedName>
        <fullName evidence="2">Uncharacterized protein</fullName>
    </submittedName>
</protein>
<dbReference type="Proteomes" id="UP000295304">
    <property type="component" value="Unassembled WGS sequence"/>
</dbReference>
<feature type="transmembrane region" description="Helical" evidence="1">
    <location>
        <begin position="62"/>
        <end position="80"/>
    </location>
</feature>
<organism evidence="2 3">
    <name type="scientific">Varunaivibrio sulfuroxidans</name>
    <dbReference type="NCBI Taxonomy" id="1773489"/>
    <lineage>
        <taxon>Bacteria</taxon>
        <taxon>Pseudomonadati</taxon>
        <taxon>Pseudomonadota</taxon>
        <taxon>Alphaproteobacteria</taxon>
        <taxon>Rhodospirillales</taxon>
        <taxon>Magnetovibrionaceae</taxon>
        <taxon>Varunaivibrio</taxon>
    </lineage>
</organism>
<evidence type="ECO:0000313" key="2">
    <source>
        <dbReference type="EMBL" id="TCS62515.1"/>
    </source>
</evidence>
<sequence length="174" mass="19308">MAEKTQAPPQNSKKKGPSQTTLWLIFILVIVMIISLPSVIVFTFGMIPSFVAYIIDRTKSRSATFCVSSINFIGVFPFIIDLWVKEHTISAALNTISNVFSIFVMYAASAFGWMLFLSLPPVVASVVTILNEHKIEQLRATQKQIIKEWGNDVTSKVQQATQVPHSPRTSPPPA</sequence>
<keyword evidence="3" id="KW-1185">Reference proteome</keyword>
<accession>A0A4R3JAZ0</accession>